<sequence>MGQDNGQQSSIMNSLPLAMATGLFAIQKFEIGQEPKEWLEIFESSVTLLQITDKDKLNLVQTYLAQEVRYWFFNHEFTKWTEFKEALCERFAAKRSSKKATFRKLLDMKRLKHESISEYVDRFEDLRMAHIKDTKKDTKTTRLSDNDLLETFVNGLRPSFLKLVVKQNHPSTLNEAKRIVKEIEEDEEESLDESQEEELMSRAYKENGRDGYTLAITKMKLKNNEQPKNYAKMANKDNNTRREPVEQMDSNTESDNNFQRTMEKLANSVQNLTLLVESQNTARKPTQNTCYNCQEVGHSAKDCTQPCKLCHGQKGNHPYWNCELYSPARNRRNGFQPKVTNESHLVITMSDNEGQMETNTITNESYAAQKRDATSSANEHERKSRSGKRVKAHDTIPENHPIRLKKQNNVGAVGYQNPTVMPSTEPAPKKTKPRKRKPDVEPIEVESVKPAEILQAPVHQCSLGQLMAIPGLRTELFKMTRKKQKNPRS</sequence>
<dbReference type="EMBL" id="JAANIT010003713">
    <property type="protein sequence ID" value="KAG1533652.1"/>
    <property type="molecule type" value="Genomic_DNA"/>
</dbReference>
<dbReference type="Pfam" id="PF00098">
    <property type="entry name" value="zf-CCHC"/>
    <property type="match status" value="1"/>
</dbReference>
<dbReference type="Proteomes" id="UP000717996">
    <property type="component" value="Unassembled WGS sequence"/>
</dbReference>
<dbReference type="PANTHER" id="PTHR33223:SF6">
    <property type="entry name" value="CCHC-TYPE DOMAIN-CONTAINING PROTEIN"/>
    <property type="match status" value="1"/>
</dbReference>
<evidence type="ECO:0000256" key="2">
    <source>
        <dbReference type="SAM" id="MobiDB-lite"/>
    </source>
</evidence>
<dbReference type="InterPro" id="IPR001878">
    <property type="entry name" value="Znf_CCHC"/>
</dbReference>
<reference evidence="4" key="1">
    <citation type="journal article" date="2020" name="Microb. Genom.">
        <title>Genetic diversity of clinical and environmental Mucorales isolates obtained from an investigation of mucormycosis cases among solid organ transplant recipients.</title>
        <authorList>
            <person name="Nguyen M.H."/>
            <person name="Kaul D."/>
            <person name="Muto C."/>
            <person name="Cheng S.J."/>
            <person name="Richter R.A."/>
            <person name="Bruno V.M."/>
            <person name="Liu G."/>
            <person name="Beyhan S."/>
            <person name="Sundermann A.J."/>
            <person name="Mounaud S."/>
            <person name="Pasculle A.W."/>
            <person name="Nierman W.C."/>
            <person name="Driscoll E."/>
            <person name="Cumbie R."/>
            <person name="Clancy C.J."/>
            <person name="Dupont C.L."/>
        </authorList>
    </citation>
    <scope>NUCLEOTIDE SEQUENCE</scope>
    <source>
        <strain evidence="4">GL16</strain>
    </source>
</reference>
<dbReference type="AlphaFoldDB" id="A0A9P7C3H2"/>
<evidence type="ECO:0000313" key="4">
    <source>
        <dbReference type="EMBL" id="KAG1533652.1"/>
    </source>
</evidence>
<dbReference type="PANTHER" id="PTHR33223">
    <property type="entry name" value="CCHC-TYPE DOMAIN-CONTAINING PROTEIN"/>
    <property type="match status" value="1"/>
</dbReference>
<evidence type="ECO:0000313" key="5">
    <source>
        <dbReference type="Proteomes" id="UP000717996"/>
    </source>
</evidence>
<evidence type="ECO:0000259" key="3">
    <source>
        <dbReference type="PROSITE" id="PS50158"/>
    </source>
</evidence>
<dbReference type="InterPro" id="IPR036875">
    <property type="entry name" value="Znf_CCHC_sf"/>
</dbReference>
<keyword evidence="1" id="KW-0862">Zinc</keyword>
<dbReference type="SMART" id="SM00343">
    <property type="entry name" value="ZnF_C2HC"/>
    <property type="match status" value="1"/>
</dbReference>
<gene>
    <name evidence="4" type="ORF">G6F51_012505</name>
</gene>
<name>A0A9P7C3H2_RHIOR</name>
<feature type="region of interest" description="Disordered" evidence="2">
    <location>
        <begin position="415"/>
        <end position="444"/>
    </location>
</feature>
<feature type="compositionally biased region" description="Basic and acidic residues" evidence="2">
    <location>
        <begin position="234"/>
        <end position="245"/>
    </location>
</feature>
<proteinExistence type="predicted"/>
<dbReference type="Gene3D" id="4.10.60.10">
    <property type="entry name" value="Zinc finger, CCHC-type"/>
    <property type="match status" value="1"/>
</dbReference>
<comment type="caution">
    <text evidence="4">The sequence shown here is derived from an EMBL/GenBank/DDBJ whole genome shotgun (WGS) entry which is preliminary data.</text>
</comment>
<feature type="domain" description="CCHC-type" evidence="3">
    <location>
        <begin position="290"/>
        <end position="305"/>
    </location>
</feature>
<dbReference type="InterPro" id="IPR005162">
    <property type="entry name" value="Retrotrans_gag_dom"/>
</dbReference>
<dbReference type="SUPFAM" id="SSF57756">
    <property type="entry name" value="Retrovirus zinc finger-like domains"/>
    <property type="match status" value="1"/>
</dbReference>
<organism evidence="4 5">
    <name type="scientific">Rhizopus oryzae</name>
    <name type="common">Mucormycosis agent</name>
    <name type="synonym">Rhizopus arrhizus var. delemar</name>
    <dbReference type="NCBI Taxonomy" id="64495"/>
    <lineage>
        <taxon>Eukaryota</taxon>
        <taxon>Fungi</taxon>
        <taxon>Fungi incertae sedis</taxon>
        <taxon>Mucoromycota</taxon>
        <taxon>Mucoromycotina</taxon>
        <taxon>Mucoromycetes</taxon>
        <taxon>Mucorales</taxon>
        <taxon>Mucorineae</taxon>
        <taxon>Rhizopodaceae</taxon>
        <taxon>Rhizopus</taxon>
    </lineage>
</organism>
<dbReference type="Pfam" id="PF03732">
    <property type="entry name" value="Retrotrans_gag"/>
    <property type="match status" value="1"/>
</dbReference>
<feature type="compositionally biased region" description="Basic and acidic residues" evidence="2">
    <location>
        <begin position="369"/>
        <end position="384"/>
    </location>
</feature>
<keyword evidence="1" id="KW-0479">Metal-binding</keyword>
<protein>
    <recommendedName>
        <fullName evidence="3">CCHC-type domain-containing protein</fullName>
    </recommendedName>
</protein>
<keyword evidence="1" id="KW-0863">Zinc-finger</keyword>
<dbReference type="PROSITE" id="PS50158">
    <property type="entry name" value="ZF_CCHC"/>
    <property type="match status" value="1"/>
</dbReference>
<feature type="region of interest" description="Disordered" evidence="2">
    <location>
        <begin position="225"/>
        <end position="256"/>
    </location>
</feature>
<dbReference type="GO" id="GO:0003676">
    <property type="term" value="F:nucleic acid binding"/>
    <property type="evidence" value="ECO:0007669"/>
    <property type="project" value="InterPro"/>
</dbReference>
<feature type="region of interest" description="Disordered" evidence="2">
    <location>
        <begin position="364"/>
        <end position="392"/>
    </location>
</feature>
<dbReference type="GO" id="GO:0008270">
    <property type="term" value="F:zinc ion binding"/>
    <property type="evidence" value="ECO:0007669"/>
    <property type="project" value="UniProtKB-KW"/>
</dbReference>
<evidence type="ECO:0000256" key="1">
    <source>
        <dbReference type="PROSITE-ProRule" id="PRU00047"/>
    </source>
</evidence>
<accession>A0A9P7C3H2</accession>